<dbReference type="HOGENOM" id="CLU_3184025_0_0_6"/>
<organism evidence="1 2">
    <name type="scientific">Frischella perrara</name>
    <dbReference type="NCBI Taxonomy" id="1267021"/>
    <lineage>
        <taxon>Bacteria</taxon>
        <taxon>Pseudomonadati</taxon>
        <taxon>Pseudomonadota</taxon>
        <taxon>Gammaproteobacteria</taxon>
        <taxon>Orbales</taxon>
        <taxon>Orbaceae</taxon>
        <taxon>Frischella</taxon>
    </lineage>
</organism>
<evidence type="ECO:0000313" key="2">
    <source>
        <dbReference type="Proteomes" id="UP000030901"/>
    </source>
</evidence>
<dbReference type="AlphaFoldDB" id="A0A0A7RZA2"/>
<proteinExistence type="predicted"/>
<keyword evidence="2" id="KW-1185">Reference proteome</keyword>
<evidence type="ECO:0000313" key="1">
    <source>
        <dbReference type="EMBL" id="AJA43892.1"/>
    </source>
</evidence>
<dbReference type="KEGG" id="fpp:FPB0191_00024"/>
<reference evidence="1 2" key="1">
    <citation type="journal article" date="2014" name="Appl. Environ. Microbiol.">
        <title>Gut symbionts from distinct hosts exhibit genotoxic activity via divergent colibactin biosynthetic pathways.</title>
        <authorList>
            <person name="Engel P."/>
            <person name="Vizcaino M.I."/>
            <person name="Crawford J.M."/>
        </authorList>
    </citation>
    <scope>NUCLEOTIDE SEQUENCE [LARGE SCALE GENOMIC DNA]</scope>
    <source>
        <strain evidence="1 2">PEB0191</strain>
    </source>
</reference>
<protein>
    <submittedName>
        <fullName evidence="1">Uncharacterized protein</fullName>
    </submittedName>
</protein>
<gene>
    <name evidence="1" type="ORF">FPB0191_00024</name>
</gene>
<accession>A0A0A7RZA2</accession>
<sequence length="46" mass="5392">MKLIINNLDNYAFLSKANEFNKFDGEGNNISPSLRWQDYPFRSHSV</sequence>
<name>A0A0A7RZA2_FRIPE</name>
<dbReference type="Proteomes" id="UP000030901">
    <property type="component" value="Chromosome"/>
</dbReference>
<dbReference type="RefSeq" id="WP_202965355.1">
    <property type="nucleotide sequence ID" value="NZ_CP009056.1"/>
</dbReference>
<dbReference type="EMBL" id="CP009056">
    <property type="protein sequence ID" value="AJA43892.1"/>
    <property type="molecule type" value="Genomic_DNA"/>
</dbReference>